<keyword evidence="4" id="KW-0456">Lyase</keyword>
<sequence length="399" mass="44255">MEIGIKECNTGTMSDFGFLSIDELRTHKSEKWRGFPQDVLPLPVAEMDYQVAEPIRKVLLEMVSHSDLGYLGSIPEMGEAFLHFASTRFGWKPDPLQVRIAADVGVGIVETLRVITKPGDSILINSPVYPNFSAWSEETHLNVVDVPLTHTDLEIDGNHWHLNWDAIEKAYQSGIKIHLICNPHNPLGRVYTRAELLRFAELAVENNVIVISDEIHAPLTFSEQPFTPFLAIDDRARSVGITVTAASKGWNIAGLKCAIIVTEDEALFERLNAIAPATHYRASLLGAFATVAAFREGGPWLDALLVQLDKNRNLVQQLISEKIPAAVAHIPHSSYLSWIDLSAYNLGDDPAAYLVENAKTAFVPGERFGKDFSQFIRLNFATSPEIIEEAFERVSAAID</sequence>
<evidence type="ECO:0000259" key="6">
    <source>
        <dbReference type="Pfam" id="PF00155"/>
    </source>
</evidence>
<evidence type="ECO:0000256" key="5">
    <source>
        <dbReference type="ARBA" id="ARBA00037974"/>
    </source>
</evidence>
<reference evidence="7" key="1">
    <citation type="submission" date="2020-05" db="EMBL/GenBank/DDBJ databases">
        <authorList>
            <person name="Chiriac C."/>
            <person name="Salcher M."/>
            <person name="Ghai R."/>
            <person name="Kavagutti S V."/>
        </authorList>
    </citation>
    <scope>NUCLEOTIDE SEQUENCE</scope>
</reference>
<dbReference type="InterPro" id="IPR004839">
    <property type="entry name" value="Aminotransferase_I/II_large"/>
</dbReference>
<evidence type="ECO:0000256" key="3">
    <source>
        <dbReference type="ARBA" id="ARBA00022898"/>
    </source>
</evidence>
<name>A0A6J6DF59_9ZZZZ</name>
<comment type="similarity">
    <text evidence="5">Belongs to the class-II pyridoxal-phosphate-dependent aminotransferase family. MalY/PatB cystathionine beta-lyase subfamily.</text>
</comment>
<dbReference type="PANTHER" id="PTHR43525">
    <property type="entry name" value="PROTEIN MALY"/>
    <property type="match status" value="1"/>
</dbReference>
<dbReference type="GO" id="GO:0030170">
    <property type="term" value="F:pyridoxal phosphate binding"/>
    <property type="evidence" value="ECO:0007669"/>
    <property type="project" value="InterPro"/>
</dbReference>
<dbReference type="InterPro" id="IPR015421">
    <property type="entry name" value="PyrdxlP-dep_Trfase_major"/>
</dbReference>
<dbReference type="EMBL" id="CAEZTL010000007">
    <property type="protein sequence ID" value="CAB4561934.1"/>
    <property type="molecule type" value="Genomic_DNA"/>
</dbReference>
<dbReference type="InterPro" id="IPR015424">
    <property type="entry name" value="PyrdxlP-dep_Trfase"/>
</dbReference>
<accession>A0A6J6DF59</accession>
<dbReference type="EC" id="4.4.1.13" evidence="2"/>
<evidence type="ECO:0000256" key="1">
    <source>
        <dbReference type="ARBA" id="ARBA00001933"/>
    </source>
</evidence>
<dbReference type="GO" id="GO:0047804">
    <property type="term" value="F:cysteine-S-conjugate beta-lyase activity"/>
    <property type="evidence" value="ECO:0007669"/>
    <property type="project" value="UniProtKB-EC"/>
</dbReference>
<dbReference type="Pfam" id="PF00155">
    <property type="entry name" value="Aminotran_1_2"/>
    <property type="match status" value="1"/>
</dbReference>
<feature type="domain" description="Aminotransferase class I/classII large" evidence="6">
    <location>
        <begin position="70"/>
        <end position="394"/>
    </location>
</feature>
<dbReference type="AlphaFoldDB" id="A0A6J6DF59"/>
<keyword evidence="3" id="KW-0663">Pyridoxal phosphate</keyword>
<gene>
    <name evidence="7" type="ORF">UFOPK1683_00161</name>
</gene>
<evidence type="ECO:0000256" key="2">
    <source>
        <dbReference type="ARBA" id="ARBA00012224"/>
    </source>
</evidence>
<dbReference type="InterPro" id="IPR051798">
    <property type="entry name" value="Class-II_PLP-Dep_Aminotrans"/>
</dbReference>
<dbReference type="Gene3D" id="3.40.640.10">
    <property type="entry name" value="Type I PLP-dependent aspartate aminotransferase-like (Major domain)"/>
    <property type="match status" value="1"/>
</dbReference>
<evidence type="ECO:0000313" key="7">
    <source>
        <dbReference type="EMBL" id="CAB4561934.1"/>
    </source>
</evidence>
<organism evidence="7">
    <name type="scientific">freshwater metagenome</name>
    <dbReference type="NCBI Taxonomy" id="449393"/>
    <lineage>
        <taxon>unclassified sequences</taxon>
        <taxon>metagenomes</taxon>
        <taxon>ecological metagenomes</taxon>
    </lineage>
</organism>
<dbReference type="PANTHER" id="PTHR43525:SF2">
    <property type="entry name" value="CYSTATHIONINE BETA-LYASE-RELATED"/>
    <property type="match status" value="1"/>
</dbReference>
<comment type="cofactor">
    <cofactor evidence="1">
        <name>pyridoxal 5'-phosphate</name>
        <dbReference type="ChEBI" id="CHEBI:597326"/>
    </cofactor>
</comment>
<dbReference type="Gene3D" id="3.90.1150.10">
    <property type="entry name" value="Aspartate Aminotransferase, domain 1"/>
    <property type="match status" value="1"/>
</dbReference>
<dbReference type="CDD" id="cd00609">
    <property type="entry name" value="AAT_like"/>
    <property type="match status" value="1"/>
</dbReference>
<proteinExistence type="inferred from homology"/>
<evidence type="ECO:0000256" key="4">
    <source>
        <dbReference type="ARBA" id="ARBA00023239"/>
    </source>
</evidence>
<dbReference type="InterPro" id="IPR015422">
    <property type="entry name" value="PyrdxlP-dep_Trfase_small"/>
</dbReference>
<protein>
    <recommendedName>
        <fullName evidence="2">cysteine-S-conjugate beta-lyase</fullName>
        <ecNumber evidence="2">4.4.1.13</ecNumber>
    </recommendedName>
</protein>
<dbReference type="SUPFAM" id="SSF53383">
    <property type="entry name" value="PLP-dependent transferases"/>
    <property type="match status" value="1"/>
</dbReference>